<dbReference type="EMBL" id="SMMX01000023">
    <property type="protein sequence ID" value="TDA20359.1"/>
    <property type="molecule type" value="Genomic_DNA"/>
</dbReference>
<evidence type="ECO:0000313" key="1">
    <source>
        <dbReference type="EMBL" id="TDA20359.1"/>
    </source>
</evidence>
<sequence length="184" mass="20466">MERSKNPLETLGKIKDTLSDLFFEDELVQKLIMPVPDDSQLSPKENWTSCHCFDTAVPPASVKEDQAFLCLETEAPLTAGAALQVRITIHAYARGSMLRMTEAMKQEYASAYGLSGNRIDMALAAIHRAVTADETLLRTFGTGMMQLAEEKPVTSLWQDERFYGKSLSYTICQMPISPKGQVAR</sequence>
<comment type="caution">
    <text evidence="1">The sequence shown here is derived from an EMBL/GenBank/DDBJ whole genome shotgun (WGS) entry which is preliminary data.</text>
</comment>
<name>A0A4R4FCC4_9FIRM</name>
<dbReference type="Proteomes" id="UP000295710">
    <property type="component" value="Unassembled WGS sequence"/>
</dbReference>
<keyword evidence="2" id="KW-1185">Reference proteome</keyword>
<organism evidence="1 2">
    <name type="scientific">Extibacter muris</name>
    <dbReference type="NCBI Taxonomy" id="1796622"/>
    <lineage>
        <taxon>Bacteria</taxon>
        <taxon>Bacillati</taxon>
        <taxon>Bacillota</taxon>
        <taxon>Clostridia</taxon>
        <taxon>Lachnospirales</taxon>
        <taxon>Lachnospiraceae</taxon>
        <taxon>Extibacter</taxon>
    </lineage>
</organism>
<evidence type="ECO:0000313" key="2">
    <source>
        <dbReference type="Proteomes" id="UP000295710"/>
    </source>
</evidence>
<gene>
    <name evidence="1" type="ORF">E1963_17445</name>
</gene>
<proteinExistence type="predicted"/>
<reference evidence="1 2" key="1">
    <citation type="journal article" date="2016" name="Nat. Microbiol.">
        <title>The Mouse Intestinal Bacterial Collection (miBC) provides host-specific insight into cultured diversity and functional potential of the gut microbiota.</title>
        <authorList>
            <person name="Lagkouvardos I."/>
            <person name="Pukall R."/>
            <person name="Abt B."/>
            <person name="Foesel B.U."/>
            <person name="Meier-Kolthoff J.P."/>
            <person name="Kumar N."/>
            <person name="Bresciani A."/>
            <person name="Martinez I."/>
            <person name="Just S."/>
            <person name="Ziegler C."/>
            <person name="Brugiroux S."/>
            <person name="Garzetti D."/>
            <person name="Wenning M."/>
            <person name="Bui T.P."/>
            <person name="Wang J."/>
            <person name="Hugenholtz F."/>
            <person name="Plugge C.M."/>
            <person name="Peterson D.A."/>
            <person name="Hornef M.W."/>
            <person name="Baines J.F."/>
            <person name="Smidt H."/>
            <person name="Walter J."/>
            <person name="Kristiansen K."/>
            <person name="Nielsen H.B."/>
            <person name="Haller D."/>
            <person name="Overmann J."/>
            <person name="Stecher B."/>
            <person name="Clavel T."/>
        </authorList>
    </citation>
    <scope>NUCLEOTIDE SEQUENCE [LARGE SCALE GENOMIC DNA]</scope>
    <source>
        <strain evidence="1 2">DSM 28560</strain>
    </source>
</reference>
<protein>
    <submittedName>
        <fullName evidence="1">Uncharacterized protein</fullName>
    </submittedName>
</protein>
<dbReference type="RefSeq" id="WP_132280803.1">
    <property type="nucleotide sequence ID" value="NZ_JAOBST010000033.1"/>
</dbReference>
<dbReference type="AlphaFoldDB" id="A0A4R4FCC4"/>
<accession>A0A4R4FCC4</accession>